<dbReference type="OrthoDB" id="1273664at2"/>
<comment type="caution">
    <text evidence="2">The sequence shown here is derived from an EMBL/GenBank/DDBJ whole genome shotgun (WGS) entry which is preliminary data.</text>
</comment>
<dbReference type="Pfam" id="PF05593">
    <property type="entry name" value="RHS_repeat"/>
    <property type="match status" value="1"/>
</dbReference>
<sequence>MKNNLRILALCLVGMFAVNCSSDDNSITEPGKEEVDPGIEIKELKVIDNFVYSSYDNEKHIEDITITFFYNEDGTVNNTEEITKSFDGKNEVEKEILTYTYENNLPFAMTLETYTTDKKYEYWDLQYIYENNRIVKADAITNETEGNKSLYSFYYNPKGQLIRTKNSTDKTDQETTYKYDDRGNLIEVNSNGIIELITYDDKKSPYTNMNISDQAYSIEFFETEEQFLIRSPHNVTGTTFDYKPSDQTYNDKFTHQNTYDKDDYLETSTVISTVNNRGKVSEIKYTYKTIKVLVKK</sequence>
<name>A0A6I3LJC0_9FLAO</name>
<dbReference type="NCBIfam" id="TIGR01643">
    <property type="entry name" value="YD_repeat_2x"/>
    <property type="match status" value="1"/>
</dbReference>
<keyword evidence="3" id="KW-1185">Reference proteome</keyword>
<dbReference type="RefSeq" id="WP_155091339.1">
    <property type="nucleotide sequence ID" value="NZ_CP102754.1"/>
</dbReference>
<proteinExistence type="predicted"/>
<dbReference type="AlphaFoldDB" id="A0A6I3LJC0"/>
<accession>A0A6I3LJC0</accession>
<evidence type="ECO:0000313" key="3">
    <source>
        <dbReference type="Proteomes" id="UP000438760"/>
    </source>
</evidence>
<dbReference type="EMBL" id="WMJX01000005">
    <property type="protein sequence ID" value="MTG97290.1"/>
    <property type="molecule type" value="Genomic_DNA"/>
</dbReference>
<feature type="signal peptide" evidence="1">
    <location>
        <begin position="1"/>
        <end position="22"/>
    </location>
</feature>
<dbReference type="Proteomes" id="UP000438760">
    <property type="component" value="Unassembled WGS sequence"/>
</dbReference>
<keyword evidence="1" id="KW-0732">Signal</keyword>
<feature type="chain" id="PRO_5026168867" description="YD repeat-containing protein" evidence="1">
    <location>
        <begin position="23"/>
        <end position="296"/>
    </location>
</feature>
<protein>
    <recommendedName>
        <fullName evidence="4">YD repeat-containing protein</fullName>
    </recommendedName>
</protein>
<evidence type="ECO:0000313" key="2">
    <source>
        <dbReference type="EMBL" id="MTG97290.1"/>
    </source>
</evidence>
<evidence type="ECO:0000256" key="1">
    <source>
        <dbReference type="SAM" id="SignalP"/>
    </source>
</evidence>
<reference evidence="2 3" key="1">
    <citation type="submission" date="2019-11" db="EMBL/GenBank/DDBJ databases">
        <title>Genome of Strain BIT-d1.</title>
        <authorList>
            <person name="Yang Y."/>
        </authorList>
    </citation>
    <scope>NUCLEOTIDE SEQUENCE [LARGE SCALE GENOMIC DNA]</scope>
    <source>
        <strain evidence="2 3">BIT-d1</strain>
    </source>
</reference>
<organism evidence="2 3">
    <name type="scientific">Myroides albus</name>
    <dbReference type="NCBI Taxonomy" id="2562892"/>
    <lineage>
        <taxon>Bacteria</taxon>
        <taxon>Pseudomonadati</taxon>
        <taxon>Bacteroidota</taxon>
        <taxon>Flavobacteriia</taxon>
        <taxon>Flavobacteriales</taxon>
        <taxon>Flavobacteriaceae</taxon>
        <taxon>Myroides</taxon>
    </lineage>
</organism>
<dbReference type="InterPro" id="IPR006530">
    <property type="entry name" value="YD"/>
</dbReference>
<evidence type="ECO:0008006" key="4">
    <source>
        <dbReference type="Google" id="ProtNLM"/>
    </source>
</evidence>
<gene>
    <name evidence="2" type="ORF">GJV76_03940</name>
</gene>
<dbReference type="InterPro" id="IPR031325">
    <property type="entry name" value="RHS_repeat"/>
</dbReference>